<proteinExistence type="predicted"/>
<keyword evidence="2" id="KW-1185">Reference proteome</keyword>
<sequence>MNKSSSSIEAKLLWIENLPLYTKLPTNVRQVNLFEGLAEWFFEHFFHESLDQNLIVVKSTVTTTCDSDYCPKFLQSSNVLSSSNYFEAYLKYWQDPYITTCGSEIKTVNGKEPKGIPANAFKIKNQILAETGTSRINILNEGIYHQSKDLSTEINFPLYQVITQRYHLTGVSYCNSNHHIADIWFENVKNVGWYQYDGLEKTYRARAKYIGNIPPPLRDSYAMDYIIYVRI</sequence>
<gene>
    <name evidence="1" type="ORF">GMARGA_LOCUS17437</name>
</gene>
<comment type="caution">
    <text evidence="1">The sequence shown here is derived from an EMBL/GenBank/DDBJ whole genome shotgun (WGS) entry which is preliminary data.</text>
</comment>
<protein>
    <submittedName>
        <fullName evidence="1">5846_t:CDS:1</fullName>
    </submittedName>
</protein>
<organism evidence="1 2">
    <name type="scientific">Gigaspora margarita</name>
    <dbReference type="NCBI Taxonomy" id="4874"/>
    <lineage>
        <taxon>Eukaryota</taxon>
        <taxon>Fungi</taxon>
        <taxon>Fungi incertae sedis</taxon>
        <taxon>Mucoromycota</taxon>
        <taxon>Glomeromycotina</taxon>
        <taxon>Glomeromycetes</taxon>
        <taxon>Diversisporales</taxon>
        <taxon>Gigasporaceae</taxon>
        <taxon>Gigaspora</taxon>
    </lineage>
</organism>
<name>A0ABN7VDI9_GIGMA</name>
<evidence type="ECO:0000313" key="1">
    <source>
        <dbReference type="EMBL" id="CAG8760671.1"/>
    </source>
</evidence>
<accession>A0ABN7VDI9</accession>
<dbReference type="Proteomes" id="UP000789901">
    <property type="component" value="Unassembled WGS sequence"/>
</dbReference>
<dbReference type="EMBL" id="CAJVQB010013211">
    <property type="protein sequence ID" value="CAG8760671.1"/>
    <property type="molecule type" value="Genomic_DNA"/>
</dbReference>
<reference evidence="1 2" key="1">
    <citation type="submission" date="2021-06" db="EMBL/GenBank/DDBJ databases">
        <authorList>
            <person name="Kallberg Y."/>
            <person name="Tangrot J."/>
            <person name="Rosling A."/>
        </authorList>
    </citation>
    <scope>NUCLEOTIDE SEQUENCE [LARGE SCALE GENOMIC DNA]</scope>
    <source>
        <strain evidence="1 2">120-4 pot B 10/14</strain>
    </source>
</reference>
<evidence type="ECO:0000313" key="2">
    <source>
        <dbReference type="Proteomes" id="UP000789901"/>
    </source>
</evidence>